<evidence type="ECO:0000313" key="2">
    <source>
        <dbReference type="EMBL" id="GBL91289.1"/>
    </source>
</evidence>
<proteinExistence type="predicted"/>
<feature type="region of interest" description="Disordered" evidence="1">
    <location>
        <begin position="164"/>
        <end position="195"/>
    </location>
</feature>
<evidence type="ECO:0000313" key="3">
    <source>
        <dbReference type="Proteomes" id="UP000499080"/>
    </source>
</evidence>
<dbReference type="Proteomes" id="UP000499080">
    <property type="component" value="Unassembled WGS sequence"/>
</dbReference>
<gene>
    <name evidence="2" type="ORF">AVEN_203445_1</name>
</gene>
<name>A0A4Y2BI88_ARAVE</name>
<dbReference type="EMBL" id="BGPR01000078">
    <property type="protein sequence ID" value="GBL91289.1"/>
    <property type="molecule type" value="Genomic_DNA"/>
</dbReference>
<organism evidence="2 3">
    <name type="scientific">Araneus ventricosus</name>
    <name type="common">Orbweaver spider</name>
    <name type="synonym">Epeira ventricosa</name>
    <dbReference type="NCBI Taxonomy" id="182803"/>
    <lineage>
        <taxon>Eukaryota</taxon>
        <taxon>Metazoa</taxon>
        <taxon>Ecdysozoa</taxon>
        <taxon>Arthropoda</taxon>
        <taxon>Chelicerata</taxon>
        <taxon>Arachnida</taxon>
        <taxon>Araneae</taxon>
        <taxon>Araneomorphae</taxon>
        <taxon>Entelegynae</taxon>
        <taxon>Araneoidea</taxon>
        <taxon>Araneidae</taxon>
        <taxon>Araneus</taxon>
    </lineage>
</organism>
<feature type="compositionally biased region" description="Polar residues" evidence="1">
    <location>
        <begin position="171"/>
        <end position="187"/>
    </location>
</feature>
<comment type="caution">
    <text evidence="2">The sequence shown here is derived from an EMBL/GenBank/DDBJ whole genome shotgun (WGS) entry which is preliminary data.</text>
</comment>
<evidence type="ECO:0000256" key="1">
    <source>
        <dbReference type="SAM" id="MobiDB-lite"/>
    </source>
</evidence>
<feature type="region of interest" description="Disordered" evidence="1">
    <location>
        <begin position="20"/>
        <end position="44"/>
    </location>
</feature>
<sequence>MNPFRNLKSKIQEELLWKTTHNPRPFPPHPKSIRGQDPFPQDDFPSPPPPTTYCGCMQQPEARIVAAASTLPPTLFCRSLSRCYVINVAKRRRRRSKPWCVNPLCAPAKDWRGAQRAINKINFPVLLSFSLSRSYFRYSSRERSNSIEEPCRVEWSCPGPGMHEFNKAQKDSGTSLRCNKASEQQKTSGRKPICK</sequence>
<protein>
    <submittedName>
        <fullName evidence="2">Uncharacterized protein</fullName>
    </submittedName>
</protein>
<keyword evidence="3" id="KW-1185">Reference proteome</keyword>
<dbReference type="AlphaFoldDB" id="A0A4Y2BI88"/>
<accession>A0A4Y2BI88</accession>
<reference evidence="2 3" key="1">
    <citation type="journal article" date="2019" name="Sci. Rep.">
        <title>Orb-weaving spider Araneus ventricosus genome elucidates the spidroin gene catalogue.</title>
        <authorList>
            <person name="Kono N."/>
            <person name="Nakamura H."/>
            <person name="Ohtoshi R."/>
            <person name="Moran D.A.P."/>
            <person name="Shinohara A."/>
            <person name="Yoshida Y."/>
            <person name="Fujiwara M."/>
            <person name="Mori M."/>
            <person name="Tomita M."/>
            <person name="Arakawa K."/>
        </authorList>
    </citation>
    <scope>NUCLEOTIDE SEQUENCE [LARGE SCALE GENOMIC DNA]</scope>
</reference>